<gene>
    <name evidence="2" type="ORF">FXF68_01015</name>
</gene>
<organism evidence="2 3">
    <name type="scientific">Actinomadura decatromicini</name>
    <dbReference type="NCBI Taxonomy" id="2604572"/>
    <lineage>
        <taxon>Bacteria</taxon>
        <taxon>Bacillati</taxon>
        <taxon>Actinomycetota</taxon>
        <taxon>Actinomycetes</taxon>
        <taxon>Streptosporangiales</taxon>
        <taxon>Thermomonosporaceae</taxon>
        <taxon>Actinomadura</taxon>
    </lineage>
</organism>
<evidence type="ECO:0000259" key="1">
    <source>
        <dbReference type="Pfam" id="PF04738"/>
    </source>
</evidence>
<evidence type="ECO:0000313" key="3">
    <source>
        <dbReference type="Proteomes" id="UP000323505"/>
    </source>
</evidence>
<comment type="caution">
    <text evidence="2">The sequence shown here is derived from an EMBL/GenBank/DDBJ whole genome shotgun (WGS) entry which is preliminary data.</text>
</comment>
<sequence>MIPVPSARLVQGARSHRQACSALIQTQYTRLRRARPLRGGPRRARLTYAPYGPCTSGIWARRNVAAVKEPPVTTPSPSAPGRPEHRFQLGGSAWWLWHDAVFRSTGFPVGGLSRLSAPELARLADAHLAGGATVEDVEAAVARTAEAQARRIDALVTDERLREAVIWEQASAPALLDALADTAGQPRDDRRRELENAFGRLWQRYSAVNDTIGFFGPFVWATLDPRAARTVATAGPVRPSRREVFLEAWAMAAYGARLAERPELRRWMPLSPRTHHFLDGDTIRRPGLPPITVTPEEARAIALCDGRRPAAAVAADLAAAGVLGTGVDEAAALRFLSGLVTRRLLEWNENLPVGPETEDVLAERIASIGDEELRAKAQEGLDAIRSARDKVAAAAGDPDSLLPALEALNAVFTDVTGRAPRRPGHGYPGSNVCYEDTIRDADVTLGGDVLAPVTPALTIALQAARWLTAELAHRFETALAELIRVKHAGATGLSLADVWDDGLEMLLGTGRNPFPDVLSEFETRWRELLELDDDARRRNVASARLRERAERLFAADRPGWSLARIHSPDLLLCAPSIEAINEGLFLAVLGELHVAYATYSIPTLTWAQPDPHRLIDLAVQDYGRPRMIPLVPAVWSRYAKRSLQFYDHRADRYIGFARATGVAADRVVTTGSVAIEPTAEGLAGRPPGGALIPLTEFFGTHLSMCCTNAFREVMQGAAHTPRVTIDNLVIWRETWRLTRAEIAALAAPTGEAAAYLAGRRLVARRGLPERCFVRLSTVKKPIYVDFTSPLYVSLLGSMIRSALNGTGRALDVTVTEMLPDLDATWLRDTEGNRYLCEFRLQVTDAEPAR</sequence>
<dbReference type="Pfam" id="PF04738">
    <property type="entry name" value="Lant_dehydr_N"/>
    <property type="match status" value="2"/>
</dbReference>
<reference evidence="2 3" key="1">
    <citation type="submission" date="2019-08" db="EMBL/GenBank/DDBJ databases">
        <title>Actinomadura sp. nov. CYP1-5 isolated from mountain soil.</title>
        <authorList>
            <person name="Songsumanus A."/>
            <person name="Kuncharoen N."/>
            <person name="Kudo T."/>
            <person name="Yuki M."/>
            <person name="Igarashi Y."/>
            <person name="Tanasupawat S."/>
        </authorList>
    </citation>
    <scope>NUCLEOTIDE SEQUENCE [LARGE SCALE GENOMIC DNA]</scope>
    <source>
        <strain evidence="2 3">CYP1-5</strain>
    </source>
</reference>
<proteinExistence type="predicted"/>
<evidence type="ECO:0000313" key="2">
    <source>
        <dbReference type="EMBL" id="TYK52405.1"/>
    </source>
</evidence>
<accession>A0A5D3FYZ3</accession>
<protein>
    <submittedName>
        <fullName evidence="2">Lantibiotic dehydratase</fullName>
    </submittedName>
</protein>
<dbReference type="AlphaFoldDB" id="A0A5D3FYZ3"/>
<dbReference type="Proteomes" id="UP000323505">
    <property type="component" value="Unassembled WGS sequence"/>
</dbReference>
<name>A0A5D3FYZ3_9ACTN</name>
<dbReference type="EMBL" id="VSRQ01000001">
    <property type="protein sequence ID" value="TYK52405.1"/>
    <property type="molecule type" value="Genomic_DNA"/>
</dbReference>
<feature type="domain" description="Lantibiotic dehydratase N-terminal" evidence="1">
    <location>
        <begin position="158"/>
        <end position="588"/>
    </location>
</feature>
<dbReference type="InterPro" id="IPR006827">
    <property type="entry name" value="Lant_deHydtase_N"/>
</dbReference>
<feature type="domain" description="Lantibiotic dehydratase N-terminal" evidence="1">
    <location>
        <begin position="716"/>
        <end position="795"/>
    </location>
</feature>
<keyword evidence="3" id="KW-1185">Reference proteome</keyword>